<dbReference type="Gene3D" id="3.40.50.1820">
    <property type="entry name" value="alpha/beta hydrolase"/>
    <property type="match status" value="1"/>
</dbReference>
<comment type="caution">
    <text evidence="2">The sequence shown here is derived from an EMBL/GenBank/DDBJ whole genome shotgun (WGS) entry which is preliminary data.</text>
</comment>
<protein>
    <recommendedName>
        <fullName evidence="1">AB hydrolase-1 domain-containing protein</fullName>
    </recommendedName>
</protein>
<dbReference type="RefSeq" id="WP_074633860.1">
    <property type="nucleotide sequence ID" value="NZ_FNKY01000001.1"/>
</dbReference>
<dbReference type="SUPFAM" id="SSF53474">
    <property type="entry name" value="alpha/beta-Hydrolases"/>
    <property type="match status" value="1"/>
</dbReference>
<sequence>MRMLFSLSIMAAIAYAALAALIFFAQSSLVYYPGSGRNVIETPDDRGLGYESVEIATSDGESLHGWFIPVPAATGTVLFFHGNAGNISHRMDYLLMFHRLGYNTLIFDYRGYGQSSGSPSESGTYLDARAAWRYLTETKEIPSTHVVLFGESLGGAVAAWLAVREKPALLVLASVFTSIPDMAAKIYPFLPVRLLSRFEYSTIDYLRTVTCPVFVAHSPQDDIVPFTHGEALYQAAPEPKQFLRLQGGHNNGFIFMREDWVEALRKFIDANLGAVP</sequence>
<dbReference type="EMBL" id="FNKY01000001">
    <property type="protein sequence ID" value="SDQ96359.1"/>
    <property type="molecule type" value="Genomic_DNA"/>
</dbReference>
<accession>A0ABY0TK86</accession>
<evidence type="ECO:0000313" key="2">
    <source>
        <dbReference type="EMBL" id="SDQ96359.1"/>
    </source>
</evidence>
<gene>
    <name evidence="2" type="ORF">SAMN05216402_3019</name>
</gene>
<proteinExistence type="predicted"/>
<dbReference type="Proteomes" id="UP000183471">
    <property type="component" value="Unassembled WGS sequence"/>
</dbReference>
<evidence type="ECO:0000313" key="3">
    <source>
        <dbReference type="Proteomes" id="UP000183471"/>
    </source>
</evidence>
<dbReference type="InterPro" id="IPR000073">
    <property type="entry name" value="AB_hydrolase_1"/>
</dbReference>
<name>A0ABY0TK86_9PROT</name>
<reference evidence="2 3" key="1">
    <citation type="submission" date="2016-10" db="EMBL/GenBank/DDBJ databases">
        <authorList>
            <person name="Varghese N."/>
            <person name="Submissions S."/>
        </authorList>
    </citation>
    <scope>NUCLEOTIDE SEQUENCE [LARGE SCALE GENOMIC DNA]</scope>
    <source>
        <strain evidence="2 3">Nl1</strain>
    </source>
</reference>
<keyword evidence="3" id="KW-1185">Reference proteome</keyword>
<feature type="domain" description="AB hydrolase-1" evidence="1">
    <location>
        <begin position="76"/>
        <end position="179"/>
    </location>
</feature>
<organism evidence="2 3">
    <name type="scientific">Nitrosospira multiformis</name>
    <dbReference type="NCBI Taxonomy" id="1231"/>
    <lineage>
        <taxon>Bacteria</taxon>
        <taxon>Pseudomonadati</taxon>
        <taxon>Pseudomonadota</taxon>
        <taxon>Betaproteobacteria</taxon>
        <taxon>Nitrosomonadales</taxon>
        <taxon>Nitrosomonadaceae</taxon>
        <taxon>Nitrosospira</taxon>
    </lineage>
</organism>
<dbReference type="InterPro" id="IPR029058">
    <property type="entry name" value="AB_hydrolase_fold"/>
</dbReference>
<dbReference type="PANTHER" id="PTHR12277:SF81">
    <property type="entry name" value="PROTEIN ABHD13"/>
    <property type="match status" value="1"/>
</dbReference>
<evidence type="ECO:0000259" key="1">
    <source>
        <dbReference type="Pfam" id="PF00561"/>
    </source>
</evidence>
<dbReference type="PANTHER" id="PTHR12277">
    <property type="entry name" value="ALPHA/BETA HYDROLASE DOMAIN-CONTAINING PROTEIN"/>
    <property type="match status" value="1"/>
</dbReference>
<dbReference type="Pfam" id="PF00561">
    <property type="entry name" value="Abhydrolase_1"/>
    <property type="match status" value="1"/>
</dbReference>